<dbReference type="GO" id="GO:0016747">
    <property type="term" value="F:acyltransferase activity, transferring groups other than amino-acyl groups"/>
    <property type="evidence" value="ECO:0007669"/>
    <property type="project" value="InterPro"/>
</dbReference>
<dbReference type="AlphaFoldDB" id="A0A542E2Y3"/>
<name>A0A542E2Y3_9MICO</name>
<keyword evidence="2" id="KW-0808">Transferase</keyword>
<comment type="caution">
    <text evidence="2">The sequence shown here is derived from an EMBL/GenBank/DDBJ whole genome shotgun (WGS) entry which is preliminary data.</text>
</comment>
<dbReference type="PANTHER" id="PTHR43610:SF1">
    <property type="entry name" value="N-ACETYLTRANSFERASE DOMAIN-CONTAINING PROTEIN"/>
    <property type="match status" value="1"/>
</dbReference>
<dbReference type="RefSeq" id="WP_211356044.1">
    <property type="nucleotide sequence ID" value="NZ_BAAAPR010000007.1"/>
</dbReference>
<evidence type="ECO:0000313" key="3">
    <source>
        <dbReference type="Proteomes" id="UP000317893"/>
    </source>
</evidence>
<dbReference type="Proteomes" id="UP000317893">
    <property type="component" value="Unassembled WGS sequence"/>
</dbReference>
<keyword evidence="3" id="KW-1185">Reference proteome</keyword>
<evidence type="ECO:0000259" key="1">
    <source>
        <dbReference type="PROSITE" id="PS51186"/>
    </source>
</evidence>
<reference evidence="2 3" key="1">
    <citation type="submission" date="2019-06" db="EMBL/GenBank/DDBJ databases">
        <title>Sequencing the genomes of 1000 actinobacteria strains.</title>
        <authorList>
            <person name="Klenk H.-P."/>
        </authorList>
    </citation>
    <scope>NUCLEOTIDE SEQUENCE [LARGE SCALE GENOMIC DNA]</scope>
    <source>
        <strain evidence="2 3">DSM 18607</strain>
    </source>
</reference>
<sequence>MLDPFLLTHQPVLTGALVRLEPMGEQHLDGLWPMFADEDVRAGTGTMHQFAREQVRLGLARAAAREDRADWAVVRREDDAVVGEVVLMDLDEEVESMTFRIALTGPDVFGRGYGTETARLVRDFAFDRLGLHRLALEVNADNAPAIAVYTKVGFVREGTRRDAGRREGEWYDVHDMALLVTDPRP</sequence>
<dbReference type="SUPFAM" id="SSF55729">
    <property type="entry name" value="Acyl-CoA N-acyltransferases (Nat)"/>
    <property type="match status" value="1"/>
</dbReference>
<dbReference type="InterPro" id="IPR000182">
    <property type="entry name" value="GNAT_dom"/>
</dbReference>
<dbReference type="PROSITE" id="PS51186">
    <property type="entry name" value="GNAT"/>
    <property type="match status" value="1"/>
</dbReference>
<dbReference type="Gene3D" id="3.40.630.30">
    <property type="match status" value="1"/>
</dbReference>
<dbReference type="EMBL" id="VFMN01000001">
    <property type="protein sequence ID" value="TQJ09693.1"/>
    <property type="molecule type" value="Genomic_DNA"/>
</dbReference>
<dbReference type="Pfam" id="PF13302">
    <property type="entry name" value="Acetyltransf_3"/>
    <property type="match status" value="1"/>
</dbReference>
<accession>A0A542E2Y3</accession>
<evidence type="ECO:0000313" key="2">
    <source>
        <dbReference type="EMBL" id="TQJ09693.1"/>
    </source>
</evidence>
<protein>
    <submittedName>
        <fullName evidence="2">RimJ/RimL family protein N-acetyltransferase</fullName>
    </submittedName>
</protein>
<dbReference type="PANTHER" id="PTHR43610">
    <property type="entry name" value="BLL6696 PROTEIN"/>
    <property type="match status" value="1"/>
</dbReference>
<gene>
    <name evidence="2" type="ORF">FB458_2806</name>
</gene>
<dbReference type="InterPro" id="IPR016181">
    <property type="entry name" value="Acyl_CoA_acyltransferase"/>
</dbReference>
<proteinExistence type="predicted"/>
<feature type="domain" description="N-acetyltransferase" evidence="1">
    <location>
        <begin position="18"/>
        <end position="177"/>
    </location>
</feature>
<organism evidence="2 3">
    <name type="scientific">Lapillicoccus jejuensis</name>
    <dbReference type="NCBI Taxonomy" id="402171"/>
    <lineage>
        <taxon>Bacteria</taxon>
        <taxon>Bacillati</taxon>
        <taxon>Actinomycetota</taxon>
        <taxon>Actinomycetes</taxon>
        <taxon>Micrococcales</taxon>
        <taxon>Intrasporangiaceae</taxon>
        <taxon>Lapillicoccus</taxon>
    </lineage>
</organism>